<evidence type="ECO:0000256" key="6">
    <source>
        <dbReference type="ARBA" id="ARBA00022692"/>
    </source>
</evidence>
<reference evidence="19" key="2">
    <citation type="journal article" date="2020" name="Nat. Commun.">
        <title>Large-scale genome sequencing of mycorrhizal fungi provides insights into the early evolution of symbiotic traits.</title>
        <authorList>
            <person name="Miyauchi S."/>
            <person name="Kiss E."/>
            <person name="Kuo A."/>
            <person name="Drula E."/>
            <person name="Kohler A."/>
            <person name="Sanchez-Garcia M."/>
            <person name="Morin E."/>
            <person name="Andreopoulos B."/>
            <person name="Barry K.W."/>
            <person name="Bonito G."/>
            <person name="Buee M."/>
            <person name="Carver A."/>
            <person name="Chen C."/>
            <person name="Cichocki N."/>
            <person name="Clum A."/>
            <person name="Culley D."/>
            <person name="Crous P.W."/>
            <person name="Fauchery L."/>
            <person name="Girlanda M."/>
            <person name="Hayes R.D."/>
            <person name="Keri Z."/>
            <person name="LaButti K."/>
            <person name="Lipzen A."/>
            <person name="Lombard V."/>
            <person name="Magnuson J."/>
            <person name="Maillard F."/>
            <person name="Murat C."/>
            <person name="Nolan M."/>
            <person name="Ohm R.A."/>
            <person name="Pangilinan J."/>
            <person name="Pereira M.F."/>
            <person name="Perotto S."/>
            <person name="Peter M."/>
            <person name="Pfister S."/>
            <person name="Riley R."/>
            <person name="Sitrit Y."/>
            <person name="Stielow J.B."/>
            <person name="Szollosi G."/>
            <person name="Zifcakova L."/>
            <person name="Stursova M."/>
            <person name="Spatafora J.W."/>
            <person name="Tedersoo L."/>
            <person name="Vaario L.M."/>
            <person name="Yamada A."/>
            <person name="Yan M."/>
            <person name="Wang P."/>
            <person name="Xu J."/>
            <person name="Bruns T."/>
            <person name="Baldrian P."/>
            <person name="Vilgalys R."/>
            <person name="Dunand C."/>
            <person name="Henrissat B."/>
            <person name="Grigoriev I.V."/>
            <person name="Hibbett D."/>
            <person name="Nagy L.G."/>
            <person name="Martin F.M."/>
        </authorList>
    </citation>
    <scope>NUCLEOTIDE SEQUENCE</scope>
    <source>
        <strain evidence="19">BED1</strain>
    </source>
</reference>
<dbReference type="InterPro" id="IPR050599">
    <property type="entry name" value="VDCC_alpha-1_subunit"/>
</dbReference>
<proteinExistence type="inferred from homology"/>
<feature type="transmembrane region" description="Helical" evidence="17">
    <location>
        <begin position="923"/>
        <end position="945"/>
    </location>
</feature>
<dbReference type="Gene3D" id="1.20.120.350">
    <property type="entry name" value="Voltage-gated potassium channels. Chain C"/>
    <property type="match status" value="3"/>
</dbReference>
<keyword evidence="13" id="KW-0407">Ion channel</keyword>
<feature type="transmembrane region" description="Helical" evidence="17">
    <location>
        <begin position="1503"/>
        <end position="1521"/>
    </location>
</feature>
<evidence type="ECO:0000313" key="19">
    <source>
        <dbReference type="EMBL" id="KAF8431588.1"/>
    </source>
</evidence>
<evidence type="ECO:0000256" key="15">
    <source>
        <dbReference type="ARBA" id="ARBA00067459"/>
    </source>
</evidence>
<comment type="subcellular location">
    <subcellularLocation>
        <location evidence="1">Cell membrane</location>
        <topology evidence="1">Multi-pass membrane protein</topology>
    </subcellularLocation>
</comment>
<evidence type="ECO:0000256" key="7">
    <source>
        <dbReference type="ARBA" id="ARBA00022837"/>
    </source>
</evidence>
<dbReference type="EMBL" id="WHUW01000048">
    <property type="protein sequence ID" value="KAF8431588.1"/>
    <property type="molecule type" value="Genomic_DNA"/>
</dbReference>
<evidence type="ECO:0000256" key="3">
    <source>
        <dbReference type="ARBA" id="ARBA00022475"/>
    </source>
</evidence>
<feature type="transmembrane region" description="Helical" evidence="17">
    <location>
        <begin position="1716"/>
        <end position="1742"/>
    </location>
</feature>
<sequence>MDANAGDPHTTRHLSNSSSSAVDLLGIAPSSAALPSETGARTSTRRRLSWSNAEGELYPPQPTAPVIQEPGPSNSAAPKERPFFSSLDHPLRQDSILLSNPHLNSSTTSLLSIDIDTIPDDDEARLTGGARLEVNDNDHWSRDLSVDSERSAGFASRPRRLYTPSPLKRTISNAFRRASIRVANVRGHIPHVRLREDGESTDSGSALDDMEETTQPDVGERSTYRTLPPTPLRGQALGILGPTNPLRLWLFKLLTHRYTEPTILALILLNAVALVVQASRTLLLPSTQVPITVTGYFHAWEDFVIFVLFVLFAVEALGRICISGLFLDPEIPMSSLFSLSFSNLARTMTTNSASPGHVDAPAPIRRTGSLARGYTLRRVYDNLAKPFSLSLSSHSRAPSFARVPTRIPPELPPTFLSRVMKSDVQESDPSSLISLPFKLDIEMARSKLERNIPYLRQGWGRIDFLAVTGFWVSFALATAGLERGVHHIGIYRALSVLRTARLLSITNGTATIMRSLKTARPLLAHVVYFIVFAVVLFSVIGVQSFRRSLRRTCNLLPVLGENSTQLTQVCGGHINATTLAPSPYLYFDGTPASITKGFICPLGQLCQEGGNPFSGVESFDTVYYAILQVVVLASANTWSQVMYQIMASEYLVACIFFILGILVLNFWLFNLLVAVITNSFSAIRSGTKRSAFGAAPLGRVAEEPEEGWSAATGRHVSQNRLKVWWSYTSWFWVFSAFASLVVQATATAGMSAIHQEIIDITERIITFVFDIEIVVRIAIELPAWRNFFTHGNNCSDLIIAVGCSVIQIPAIHNSSVYPWLTVFQLARFYRVLLVVPRMKPLMLTVFGNMYGLVNMTLFLILINFLAALFSIQLLQGNMPGTITMNFGQLFNSFLAMYQILSSENWTTVLYNATDAELSFAQPIIVSTFLCCWLLFANFVVLQMFIAVINENFELAEEAKRGMQEHNNSEQQSQTTISGRMNMLNPYLWIKTKFKTANAENPPSTSVLGEAERLVADSPLPMGFELGQRRAPSVATSSSRHLRKTSFGLLHEIFTGSETTDDIPLLDLHRMRSESRGPEDSIEHETDLYFDILAMLKRKQSIPKDSRDIHRAQTIELIRRHPTYDKTFWIFPQTNRLRRLCQRIVRPSGGERIFGASPSEVAYTFFQLAIFLAVFGNIATEAIATPLYRLKYYMQHGATRGAWFHVTEATFGLILVVEFFIKIIADGFLFTPNAYIRSIWNILDFVVVVGVLVNVTFTLIFVSAIRRSIRAFKALQALRFITLIETMRRTFEDLILAGFIRILDAAVLAVLYLIPFSVWGTTIFAGLMNECNDTSVQGIGDCTNEYVNTIYGNNFGFLVPRVWDNPAPSTKFSFDNFPASMLILFEIVSLEGWIDVMSVAMSITGEGKQPQTNASQANAIFFLVYNLLGGAVILTLFVSIIIGNFSSRTGSALLTAPQREWINLQKLIKRLKPSKRPKVRPTFPIRAWCYDRAIHKHGWWTRMMTLLFVLQIIVLMTAAFSAETVDDWHNIFSFTISAMYVVDTTIRLYGLGWHSFRANGWNLFDVVVASGSFTTILCARFYPGEIYIQLLEKLFLVSIAFKLVQRVASLNQLFKTGTASLPVILNLFALWFTFFLFFAIMYMEIFGLTKWSSGENPYQNYQTMGSSLLMLAFMTTGEGWNQFMHDYALAYPRCTNVSYGVFQTDCGSTAWAFSMFIAWNLLSMYIFVNMFTGVVVQSFSYVFQSTGGVLKSITRHETRAFKKAWAQFSDPSTGLLERPNLVPFLARLDGVFEVRIYPPQYSIPAILAACRDKSKKDNRTGGINMRKLKGLLNKIDFEEIRKRRAVYMRIYHEANAMYCRDKGISFTDMLVLLAHHKLINDHEALGFKELQVREEMLKLVADLVGLDKVRSQLSMISLRREFLQKRHKAAMEAQGVPTILINAASETSLPGTSASREITVNRESALDRDDGQMASS</sequence>
<name>A0AAD4BJ52_BOLED</name>
<feature type="transmembrane region" description="Helical" evidence="17">
    <location>
        <begin position="1560"/>
        <end position="1581"/>
    </location>
</feature>
<comment type="caution">
    <text evidence="19">The sequence shown here is derived from an EMBL/GenBank/DDBJ whole genome shotgun (WGS) entry which is preliminary data.</text>
</comment>
<keyword evidence="7" id="KW-0106">Calcium</keyword>
<organism evidence="19 20">
    <name type="scientific">Boletus edulis BED1</name>
    <dbReference type="NCBI Taxonomy" id="1328754"/>
    <lineage>
        <taxon>Eukaryota</taxon>
        <taxon>Fungi</taxon>
        <taxon>Dikarya</taxon>
        <taxon>Basidiomycota</taxon>
        <taxon>Agaricomycotina</taxon>
        <taxon>Agaricomycetes</taxon>
        <taxon>Agaricomycetidae</taxon>
        <taxon>Boletales</taxon>
        <taxon>Boletineae</taxon>
        <taxon>Boletaceae</taxon>
        <taxon>Boletoideae</taxon>
        <taxon>Boletus</taxon>
    </lineage>
</organism>
<evidence type="ECO:0000256" key="11">
    <source>
        <dbReference type="ARBA" id="ARBA00023136"/>
    </source>
</evidence>
<keyword evidence="8" id="KW-0851">Voltage-gated channel</keyword>
<dbReference type="SUPFAM" id="SSF81324">
    <property type="entry name" value="Voltage-gated potassium channels"/>
    <property type="match status" value="4"/>
</dbReference>
<feature type="transmembrane region" description="Helical" evidence="17">
    <location>
        <begin position="650"/>
        <end position="676"/>
    </location>
</feature>
<evidence type="ECO:0000256" key="14">
    <source>
        <dbReference type="ARBA" id="ARBA00061395"/>
    </source>
</evidence>
<keyword evidence="20" id="KW-1185">Reference proteome</keyword>
<evidence type="ECO:0000256" key="1">
    <source>
        <dbReference type="ARBA" id="ARBA00004651"/>
    </source>
</evidence>
<evidence type="ECO:0000259" key="18">
    <source>
        <dbReference type="Pfam" id="PF00520"/>
    </source>
</evidence>
<protein>
    <recommendedName>
        <fullName evidence="15">Calcium-channel protein CCH1</fullName>
    </recommendedName>
</protein>
<evidence type="ECO:0000256" key="2">
    <source>
        <dbReference type="ARBA" id="ARBA00022448"/>
    </source>
</evidence>
<evidence type="ECO:0000256" key="16">
    <source>
        <dbReference type="SAM" id="MobiDB-lite"/>
    </source>
</evidence>
<gene>
    <name evidence="19" type="ORF">L210DRAFT_1060180</name>
</gene>
<keyword evidence="9 17" id="KW-1133">Transmembrane helix</keyword>
<accession>A0AAD4BJ52</accession>
<comment type="similarity">
    <text evidence="14">Belongs to the calcium channel alpha-1 subunit (TC 1.A.1.11) family.</text>
</comment>
<feature type="domain" description="Ion transport" evidence="18">
    <location>
        <begin position="726"/>
        <end position="958"/>
    </location>
</feature>
<keyword evidence="2" id="KW-0813">Transport</keyword>
<keyword evidence="4" id="KW-0109">Calcium transport</keyword>
<dbReference type="FunFam" id="1.10.287.70:FF:000093">
    <property type="entry name" value="Calcium channel subunit Cch1"/>
    <property type="match status" value="1"/>
</dbReference>
<feature type="transmembrane region" description="Helical" evidence="17">
    <location>
        <begin position="1622"/>
        <end position="1642"/>
    </location>
</feature>
<feature type="transmembrane region" description="Helical" evidence="17">
    <location>
        <begin position="1244"/>
        <end position="1264"/>
    </location>
</feature>
<feature type="transmembrane region" description="Helical" evidence="17">
    <location>
        <begin position="1293"/>
        <end position="1313"/>
    </location>
</feature>
<keyword evidence="11 17" id="KW-0472">Membrane</keyword>
<evidence type="ECO:0000256" key="17">
    <source>
        <dbReference type="SAM" id="Phobius"/>
    </source>
</evidence>
<feature type="domain" description="Ion transport" evidence="18">
    <location>
        <begin position="453"/>
        <end position="685"/>
    </location>
</feature>
<dbReference type="Proteomes" id="UP001194468">
    <property type="component" value="Unassembled WGS sequence"/>
</dbReference>
<evidence type="ECO:0000256" key="10">
    <source>
        <dbReference type="ARBA" id="ARBA00023065"/>
    </source>
</evidence>
<dbReference type="PANTHER" id="PTHR45628:SF7">
    <property type="entry name" value="VOLTAGE-DEPENDENT CALCIUM CHANNEL TYPE A SUBUNIT ALPHA-1"/>
    <property type="match status" value="1"/>
</dbReference>
<dbReference type="InterPro" id="IPR027359">
    <property type="entry name" value="Volt_channel_dom_sf"/>
</dbReference>
<dbReference type="GO" id="GO:0098703">
    <property type="term" value="P:calcium ion import across plasma membrane"/>
    <property type="evidence" value="ECO:0007669"/>
    <property type="project" value="TreeGrafter"/>
</dbReference>
<keyword evidence="6 17" id="KW-0812">Transmembrane</keyword>
<keyword evidence="10" id="KW-0406">Ion transport</keyword>
<feature type="domain" description="Ion transport" evidence="18">
    <location>
        <begin position="1497"/>
        <end position="1743"/>
    </location>
</feature>
<evidence type="ECO:0000256" key="12">
    <source>
        <dbReference type="ARBA" id="ARBA00023180"/>
    </source>
</evidence>
<evidence type="ECO:0000256" key="5">
    <source>
        <dbReference type="ARBA" id="ARBA00022673"/>
    </source>
</evidence>
<feature type="transmembrane region" description="Helical" evidence="17">
    <location>
        <begin position="1418"/>
        <end position="1441"/>
    </location>
</feature>
<feature type="transmembrane region" description="Helical" evidence="17">
    <location>
        <begin position="1527"/>
        <end position="1548"/>
    </location>
</feature>
<keyword evidence="3" id="KW-1003">Cell membrane</keyword>
<feature type="compositionally biased region" description="Basic and acidic residues" evidence="16">
    <location>
        <begin position="1963"/>
        <end position="1975"/>
    </location>
</feature>
<evidence type="ECO:0000313" key="20">
    <source>
        <dbReference type="Proteomes" id="UP001194468"/>
    </source>
</evidence>
<dbReference type="GO" id="GO:0008331">
    <property type="term" value="F:high voltage-gated calcium channel activity"/>
    <property type="evidence" value="ECO:0007669"/>
    <property type="project" value="TreeGrafter"/>
</dbReference>
<dbReference type="Gene3D" id="1.10.287.70">
    <property type="match status" value="4"/>
</dbReference>
<dbReference type="GO" id="GO:0005891">
    <property type="term" value="C:voltage-gated calcium channel complex"/>
    <property type="evidence" value="ECO:0007669"/>
    <property type="project" value="TreeGrafter"/>
</dbReference>
<feature type="compositionally biased region" description="Polar residues" evidence="16">
    <location>
        <begin position="1950"/>
        <end position="1961"/>
    </location>
</feature>
<feature type="region of interest" description="Disordered" evidence="16">
    <location>
        <begin position="30"/>
        <end position="86"/>
    </location>
</feature>
<reference evidence="19" key="1">
    <citation type="submission" date="2019-10" db="EMBL/GenBank/DDBJ databases">
        <authorList>
            <consortium name="DOE Joint Genome Institute"/>
            <person name="Kuo A."/>
            <person name="Miyauchi S."/>
            <person name="Kiss E."/>
            <person name="Drula E."/>
            <person name="Kohler A."/>
            <person name="Sanchez-Garcia M."/>
            <person name="Andreopoulos B."/>
            <person name="Barry K.W."/>
            <person name="Bonito G."/>
            <person name="Buee M."/>
            <person name="Carver A."/>
            <person name="Chen C."/>
            <person name="Cichocki N."/>
            <person name="Clum A."/>
            <person name="Culley D."/>
            <person name="Crous P.W."/>
            <person name="Fauchery L."/>
            <person name="Girlanda M."/>
            <person name="Hayes R."/>
            <person name="Keri Z."/>
            <person name="LaButti K."/>
            <person name="Lipzen A."/>
            <person name="Lombard V."/>
            <person name="Magnuson J."/>
            <person name="Maillard F."/>
            <person name="Morin E."/>
            <person name="Murat C."/>
            <person name="Nolan M."/>
            <person name="Ohm R."/>
            <person name="Pangilinan J."/>
            <person name="Pereira M."/>
            <person name="Perotto S."/>
            <person name="Peter M."/>
            <person name="Riley R."/>
            <person name="Sitrit Y."/>
            <person name="Stielow B."/>
            <person name="Szollosi G."/>
            <person name="Zifcakova L."/>
            <person name="Stursova M."/>
            <person name="Spatafora J.W."/>
            <person name="Tedersoo L."/>
            <person name="Vaario L.-M."/>
            <person name="Yamada A."/>
            <person name="Yan M."/>
            <person name="Wang P."/>
            <person name="Xu J."/>
            <person name="Bruns T."/>
            <person name="Baldrian P."/>
            <person name="Vilgalys R."/>
            <person name="Henrissat B."/>
            <person name="Grigoriev I.V."/>
            <person name="Hibbett D."/>
            <person name="Nagy L.G."/>
            <person name="Martin F.M."/>
        </authorList>
    </citation>
    <scope>NUCLEOTIDE SEQUENCE</scope>
    <source>
        <strain evidence="19">BED1</strain>
    </source>
</reference>
<keyword evidence="12" id="KW-0325">Glycoprotein</keyword>
<evidence type="ECO:0000256" key="13">
    <source>
        <dbReference type="ARBA" id="ARBA00023303"/>
    </source>
</evidence>
<evidence type="ECO:0000256" key="4">
    <source>
        <dbReference type="ARBA" id="ARBA00022568"/>
    </source>
</evidence>
<dbReference type="Pfam" id="PF00520">
    <property type="entry name" value="Ion_trans"/>
    <property type="match status" value="4"/>
</dbReference>
<feature type="transmembrane region" description="Helical" evidence="17">
    <location>
        <begin position="841"/>
        <end position="869"/>
    </location>
</feature>
<feature type="transmembrane region" description="Helical" evidence="17">
    <location>
        <begin position="303"/>
        <end position="327"/>
    </location>
</feature>
<evidence type="ECO:0000256" key="8">
    <source>
        <dbReference type="ARBA" id="ARBA00022882"/>
    </source>
</evidence>
<feature type="region of interest" description="Disordered" evidence="16">
    <location>
        <begin position="1950"/>
        <end position="1975"/>
    </location>
</feature>
<feature type="transmembrane region" description="Helical" evidence="17">
    <location>
        <begin position="262"/>
        <end position="283"/>
    </location>
</feature>
<feature type="transmembrane region" description="Helical" evidence="17">
    <location>
        <begin position="730"/>
        <end position="752"/>
    </location>
</feature>
<dbReference type="InterPro" id="IPR005821">
    <property type="entry name" value="Ion_trans_dom"/>
</dbReference>
<evidence type="ECO:0000256" key="9">
    <source>
        <dbReference type="ARBA" id="ARBA00022989"/>
    </source>
</evidence>
<feature type="region of interest" description="Disordered" evidence="16">
    <location>
        <begin position="195"/>
        <end position="226"/>
    </location>
</feature>
<feature type="domain" description="Ion transport" evidence="18">
    <location>
        <begin position="1163"/>
        <end position="1448"/>
    </location>
</feature>
<feature type="transmembrane region" description="Helical" evidence="17">
    <location>
        <begin position="522"/>
        <end position="542"/>
    </location>
</feature>
<dbReference type="PANTHER" id="PTHR45628">
    <property type="entry name" value="VOLTAGE-DEPENDENT CALCIUM CHANNEL TYPE A SUBUNIT ALPHA-1"/>
    <property type="match status" value="1"/>
</dbReference>
<keyword evidence="5" id="KW-0107">Calcium channel</keyword>
<feature type="transmembrane region" description="Helical" evidence="17">
    <location>
        <begin position="1201"/>
        <end position="1224"/>
    </location>
</feature>